<dbReference type="Gene3D" id="3.40.50.360">
    <property type="match status" value="1"/>
</dbReference>
<gene>
    <name evidence="9" type="primary">isiB</name>
    <name evidence="9" type="ORF">KOR34_22680</name>
</gene>
<dbReference type="PANTHER" id="PTHR42809">
    <property type="entry name" value="FLAVODOXIN 2"/>
    <property type="match status" value="1"/>
</dbReference>
<organism evidence="9 10">
    <name type="scientific">Posidoniimonas corsicana</name>
    <dbReference type="NCBI Taxonomy" id="1938618"/>
    <lineage>
        <taxon>Bacteria</taxon>
        <taxon>Pseudomonadati</taxon>
        <taxon>Planctomycetota</taxon>
        <taxon>Planctomycetia</taxon>
        <taxon>Pirellulales</taxon>
        <taxon>Lacipirellulaceae</taxon>
        <taxon>Posidoniimonas</taxon>
    </lineage>
</organism>
<keyword evidence="3 7" id="KW-0813">Transport</keyword>
<reference evidence="9 10" key="1">
    <citation type="submission" date="2019-02" db="EMBL/GenBank/DDBJ databases">
        <title>Deep-cultivation of Planctomycetes and their phenomic and genomic characterization uncovers novel biology.</title>
        <authorList>
            <person name="Wiegand S."/>
            <person name="Jogler M."/>
            <person name="Boedeker C."/>
            <person name="Pinto D."/>
            <person name="Vollmers J."/>
            <person name="Rivas-Marin E."/>
            <person name="Kohn T."/>
            <person name="Peeters S.H."/>
            <person name="Heuer A."/>
            <person name="Rast P."/>
            <person name="Oberbeckmann S."/>
            <person name="Bunk B."/>
            <person name="Jeske O."/>
            <person name="Meyerdierks A."/>
            <person name="Storesund J.E."/>
            <person name="Kallscheuer N."/>
            <person name="Luecker S."/>
            <person name="Lage O.M."/>
            <person name="Pohl T."/>
            <person name="Merkel B.J."/>
            <person name="Hornburger P."/>
            <person name="Mueller R.-W."/>
            <person name="Bruemmer F."/>
            <person name="Labrenz M."/>
            <person name="Spormann A.M."/>
            <person name="Op Den Camp H."/>
            <person name="Overmann J."/>
            <person name="Amann R."/>
            <person name="Jetten M.S.M."/>
            <person name="Mascher T."/>
            <person name="Medema M.H."/>
            <person name="Devos D.P."/>
            <person name="Kaster A.-K."/>
            <person name="Ovreas L."/>
            <person name="Rohde M."/>
            <person name="Galperin M.Y."/>
            <person name="Jogler C."/>
        </authorList>
    </citation>
    <scope>NUCLEOTIDE SEQUENCE [LARGE SCALE GENOMIC DNA]</scope>
    <source>
        <strain evidence="9 10">KOR34</strain>
    </source>
</reference>
<evidence type="ECO:0000313" key="9">
    <source>
        <dbReference type="EMBL" id="TWT37320.1"/>
    </source>
</evidence>
<dbReference type="Proteomes" id="UP000316714">
    <property type="component" value="Unassembled WGS sequence"/>
</dbReference>
<dbReference type="OrthoDB" id="9790745at2"/>
<dbReference type="PANTHER" id="PTHR42809:SF1">
    <property type="entry name" value="FLAVODOXIN 1"/>
    <property type="match status" value="1"/>
</dbReference>
<accession>A0A5C5VH91</accession>
<evidence type="ECO:0000256" key="2">
    <source>
        <dbReference type="ARBA" id="ARBA00005267"/>
    </source>
</evidence>
<evidence type="ECO:0000256" key="6">
    <source>
        <dbReference type="ARBA" id="ARBA00022982"/>
    </source>
</evidence>
<dbReference type="PIRSF" id="PIRSF038996">
    <property type="entry name" value="FldA"/>
    <property type="match status" value="1"/>
</dbReference>
<dbReference type="InterPro" id="IPR029039">
    <property type="entry name" value="Flavoprotein-like_sf"/>
</dbReference>
<evidence type="ECO:0000256" key="4">
    <source>
        <dbReference type="ARBA" id="ARBA00022630"/>
    </source>
</evidence>
<dbReference type="EMBL" id="SIHJ01000001">
    <property type="protein sequence ID" value="TWT37320.1"/>
    <property type="molecule type" value="Genomic_DNA"/>
</dbReference>
<dbReference type="GO" id="GO:0009055">
    <property type="term" value="F:electron transfer activity"/>
    <property type="evidence" value="ECO:0007669"/>
    <property type="project" value="UniProtKB-UniRule"/>
</dbReference>
<dbReference type="InterPro" id="IPR050619">
    <property type="entry name" value="Flavodoxin"/>
</dbReference>
<dbReference type="AlphaFoldDB" id="A0A5C5VH91"/>
<keyword evidence="10" id="KW-1185">Reference proteome</keyword>
<keyword evidence="5 7" id="KW-0288">FMN</keyword>
<comment type="caution">
    <text evidence="9">The sequence shown here is derived from an EMBL/GenBank/DDBJ whole genome shotgun (WGS) entry which is preliminary data.</text>
</comment>
<dbReference type="InterPro" id="IPR001226">
    <property type="entry name" value="Flavodoxin_CS"/>
</dbReference>
<evidence type="ECO:0000256" key="7">
    <source>
        <dbReference type="PIRNR" id="PIRNR038996"/>
    </source>
</evidence>
<comment type="cofactor">
    <cofactor evidence="1 7">
        <name>FMN</name>
        <dbReference type="ChEBI" id="CHEBI:58210"/>
    </cofactor>
</comment>
<dbReference type="InterPro" id="IPR008254">
    <property type="entry name" value="Flavodoxin/NO_synth"/>
</dbReference>
<dbReference type="GO" id="GO:0010181">
    <property type="term" value="F:FMN binding"/>
    <property type="evidence" value="ECO:0007669"/>
    <property type="project" value="UniProtKB-UniRule"/>
</dbReference>
<protein>
    <recommendedName>
        <fullName evidence="7">Flavodoxin</fullName>
    </recommendedName>
</protein>
<comment type="function">
    <text evidence="7">Low-potential electron donor to a number of redox enzymes.</text>
</comment>
<feature type="domain" description="Flavodoxin-like" evidence="8">
    <location>
        <begin position="3"/>
        <end position="164"/>
    </location>
</feature>
<proteinExistence type="inferred from homology"/>
<dbReference type="PROSITE" id="PS50902">
    <property type="entry name" value="FLAVODOXIN_LIKE"/>
    <property type="match status" value="1"/>
</dbReference>
<comment type="similarity">
    <text evidence="2 7">Belongs to the flavodoxin family.</text>
</comment>
<keyword evidence="6 7" id="KW-0249">Electron transport</keyword>
<dbReference type="InterPro" id="IPR010086">
    <property type="entry name" value="Flavodoxin_lc"/>
</dbReference>
<sequence length="185" mass="20234">MKIGVFYGSTTGATERAANQVALTMRQHVTIVRDVTDATVEEFLSVDALICGASTWDIGELQEDWAACLPLLEGVDLSGKTLAMFGMGDALTYSWNYLDCLGELWETFSQTGVRLIGRWPADGYEFDESRALDDDGVLLGLGLDDDNHPELTPERLYAWLAQVSDELGLGRKLVPPADNQTRAAS</sequence>
<dbReference type="SUPFAM" id="SSF52218">
    <property type="entry name" value="Flavoproteins"/>
    <property type="match status" value="1"/>
</dbReference>
<evidence type="ECO:0000259" key="8">
    <source>
        <dbReference type="PROSITE" id="PS50902"/>
    </source>
</evidence>
<dbReference type="RefSeq" id="WP_146564664.1">
    <property type="nucleotide sequence ID" value="NZ_SIHJ01000001.1"/>
</dbReference>
<evidence type="ECO:0000256" key="3">
    <source>
        <dbReference type="ARBA" id="ARBA00022448"/>
    </source>
</evidence>
<dbReference type="NCBIfam" id="TIGR01752">
    <property type="entry name" value="flav_long"/>
    <property type="match status" value="1"/>
</dbReference>
<name>A0A5C5VH91_9BACT</name>
<dbReference type="Pfam" id="PF00258">
    <property type="entry name" value="Flavodoxin_1"/>
    <property type="match status" value="1"/>
</dbReference>
<evidence type="ECO:0000256" key="5">
    <source>
        <dbReference type="ARBA" id="ARBA00022643"/>
    </source>
</evidence>
<dbReference type="PROSITE" id="PS00201">
    <property type="entry name" value="FLAVODOXIN"/>
    <property type="match status" value="1"/>
</dbReference>
<evidence type="ECO:0000313" key="10">
    <source>
        <dbReference type="Proteomes" id="UP000316714"/>
    </source>
</evidence>
<evidence type="ECO:0000256" key="1">
    <source>
        <dbReference type="ARBA" id="ARBA00001917"/>
    </source>
</evidence>
<keyword evidence="4 7" id="KW-0285">Flavoprotein</keyword>